<gene>
    <name evidence="1" type="ORF">GCM10007209_36760</name>
</gene>
<accession>A0A830EAI4</accession>
<evidence type="ECO:0000313" key="2">
    <source>
        <dbReference type="Proteomes" id="UP000646833"/>
    </source>
</evidence>
<evidence type="ECO:0000313" key="1">
    <source>
        <dbReference type="EMBL" id="GGC71446.1"/>
    </source>
</evidence>
<proteinExistence type="predicted"/>
<dbReference type="AlphaFoldDB" id="A0A830EAI4"/>
<comment type="caution">
    <text evidence="1">The sequence shown here is derived from an EMBL/GenBank/DDBJ whole genome shotgun (WGS) entry which is preliminary data.</text>
</comment>
<reference evidence="1" key="1">
    <citation type="journal article" date="2014" name="Int. J. Syst. Evol. Microbiol.">
        <title>Complete genome sequence of Corynebacterium casei LMG S-19264T (=DSM 44701T), isolated from a smear-ripened cheese.</title>
        <authorList>
            <consortium name="US DOE Joint Genome Institute (JGI-PGF)"/>
            <person name="Walter F."/>
            <person name="Albersmeier A."/>
            <person name="Kalinowski J."/>
            <person name="Ruckert C."/>
        </authorList>
    </citation>
    <scope>NUCLEOTIDE SEQUENCE</scope>
    <source>
        <strain evidence="1">CCM 7217</strain>
    </source>
</reference>
<dbReference type="GeneID" id="59461137"/>
<name>A0A830EAI4_9EURY</name>
<dbReference type="EMBL" id="BMCI01000008">
    <property type="protein sequence ID" value="GGC71446.1"/>
    <property type="molecule type" value="Genomic_DNA"/>
</dbReference>
<sequence>MSVTAVVTLYEGDERLAMVEIEGVPLPRKGEVVFLPDGPYRVQEIIHDGWSEGMVSASEILMEVTKATDYDGELLDRSNWVWSPEAE</sequence>
<dbReference type="Proteomes" id="UP000646833">
    <property type="component" value="Unassembled WGS sequence"/>
</dbReference>
<dbReference type="RefSeq" id="WP_188424933.1">
    <property type="nucleotide sequence ID" value="NZ_BMCI01000008.1"/>
</dbReference>
<reference evidence="1" key="2">
    <citation type="submission" date="2020-09" db="EMBL/GenBank/DDBJ databases">
        <authorList>
            <person name="Sun Q."/>
            <person name="Sedlacek I."/>
        </authorList>
    </citation>
    <scope>NUCLEOTIDE SEQUENCE</scope>
    <source>
        <strain evidence="1">CCM 7217</strain>
    </source>
</reference>
<organism evidence="1 2">
    <name type="scientific">Haloferax sulfurifontis</name>
    <dbReference type="NCBI Taxonomy" id="255616"/>
    <lineage>
        <taxon>Archaea</taxon>
        <taxon>Methanobacteriati</taxon>
        <taxon>Methanobacteriota</taxon>
        <taxon>Stenosarchaea group</taxon>
        <taxon>Halobacteria</taxon>
        <taxon>Halobacteriales</taxon>
        <taxon>Haloferacaceae</taxon>
        <taxon>Haloferax</taxon>
    </lineage>
</organism>
<protein>
    <submittedName>
        <fullName evidence="1">Uncharacterized protein</fullName>
    </submittedName>
</protein>